<proteinExistence type="predicted"/>
<dbReference type="RefSeq" id="WP_251492146.1">
    <property type="nucleotide sequence ID" value="NZ_CAJSLV010000059.1"/>
</dbReference>
<sequence length="228" mass="23916">MHRSGPPGAEVPPGGRVWYVAYGSNMAVRRLRCYLAGGRPPRGGRTYPGARDRSMPVRSAAVELPGVLYFATESPVWKGGRAFYDPAADGTVWARAHLMTAGQFSDIAAQEMYRPPGPDLDLGAALARGRARLGPGRYETLVHPGDLDGVPLLTFTAPWSAADVEWTKPSAAYVRELAAGLLEAGAWDAGAIAGYLASRPGAAGHWTAGEVARLLTEDDAEDAGGSGG</sequence>
<keyword evidence="2" id="KW-1185">Reference proteome</keyword>
<dbReference type="AlphaFoldDB" id="A0A9W4GS83"/>
<organism evidence="1 2">
    <name type="scientific">Actinacidiphila cocklensis</name>
    <dbReference type="NCBI Taxonomy" id="887465"/>
    <lineage>
        <taxon>Bacteria</taxon>
        <taxon>Bacillati</taxon>
        <taxon>Actinomycetota</taxon>
        <taxon>Actinomycetes</taxon>
        <taxon>Kitasatosporales</taxon>
        <taxon>Streptomycetaceae</taxon>
        <taxon>Actinacidiphila</taxon>
    </lineage>
</organism>
<comment type="caution">
    <text evidence="1">The sequence shown here is derived from an EMBL/GenBank/DDBJ whole genome shotgun (WGS) entry which is preliminary data.</text>
</comment>
<reference evidence="1" key="1">
    <citation type="submission" date="2021-05" db="EMBL/GenBank/DDBJ databases">
        <authorList>
            <person name="Arsene-Ploetze F."/>
        </authorList>
    </citation>
    <scope>NUCLEOTIDE SEQUENCE</scope>
    <source>
        <strain evidence="1">DSM 42138</strain>
    </source>
</reference>
<dbReference type="Gene3D" id="3.10.490.10">
    <property type="entry name" value="Gamma-glutamyl cyclotransferase-like"/>
    <property type="match status" value="1"/>
</dbReference>
<protein>
    <recommendedName>
        <fullName evidence="3">Histone deacetylase</fullName>
    </recommendedName>
</protein>
<name>A0A9W4GS83_9ACTN</name>
<accession>A0A9W4GS83</accession>
<evidence type="ECO:0000313" key="1">
    <source>
        <dbReference type="EMBL" id="CAG6395180.1"/>
    </source>
</evidence>
<evidence type="ECO:0000313" key="2">
    <source>
        <dbReference type="Proteomes" id="UP001152519"/>
    </source>
</evidence>
<dbReference type="EMBL" id="CAJSLV010000059">
    <property type="protein sequence ID" value="CAG6395180.1"/>
    <property type="molecule type" value="Genomic_DNA"/>
</dbReference>
<dbReference type="Proteomes" id="UP001152519">
    <property type="component" value="Unassembled WGS sequence"/>
</dbReference>
<evidence type="ECO:0008006" key="3">
    <source>
        <dbReference type="Google" id="ProtNLM"/>
    </source>
</evidence>
<gene>
    <name evidence="1" type="ORF">SCOCK_30413</name>
</gene>